<dbReference type="EMBL" id="SAXY01000063">
    <property type="protein sequence ID" value="TXJ37398.1"/>
    <property type="molecule type" value="Genomic_DNA"/>
</dbReference>
<reference evidence="1 2" key="1">
    <citation type="journal article" date="1992" name="Lakartidningen">
        <title>[Penicillin V and not amoxicillin is the first choice preparation in acute otitis].</title>
        <authorList>
            <person name="Kamme C."/>
            <person name="Lundgren K."/>
            <person name="Prellner K."/>
        </authorList>
    </citation>
    <scope>NUCLEOTIDE SEQUENCE [LARGE SCALE GENOMIC DNA]</scope>
    <source>
        <strain evidence="1 2">PC5538III-hc</strain>
    </source>
</reference>
<comment type="caution">
    <text evidence="1">The sequence shown here is derived from an EMBL/GenBank/DDBJ whole genome shotgun (WGS) entry which is preliminary data.</text>
</comment>
<sequence length="142" mass="16265">MKKFILLFTIFFLVGCNLYVSDKVSILMFNEDANGNDITNETLNFILVKRENTNSFNNITYISGTIINKKGNQNITNITEAQYIKDINNTNSIQNLDNYNISINYSKKSIIFTDDDGTKYTLPLNNSEDTWFYKLIKGATNS</sequence>
<dbReference type="OrthoDB" id="307839at2"/>
<organism evidence="1 2">
    <name type="scientific">Brachyspira pilosicoli</name>
    <name type="common">Serpulina pilosicoli</name>
    <dbReference type="NCBI Taxonomy" id="52584"/>
    <lineage>
        <taxon>Bacteria</taxon>
        <taxon>Pseudomonadati</taxon>
        <taxon>Spirochaetota</taxon>
        <taxon>Spirochaetia</taxon>
        <taxon>Brachyspirales</taxon>
        <taxon>Brachyspiraceae</taxon>
        <taxon>Brachyspira</taxon>
    </lineage>
</organism>
<name>A0A5C8EIY9_BRAPL</name>
<evidence type="ECO:0000313" key="2">
    <source>
        <dbReference type="Proteomes" id="UP000323176"/>
    </source>
</evidence>
<evidence type="ECO:0000313" key="1">
    <source>
        <dbReference type="EMBL" id="TXJ37398.1"/>
    </source>
</evidence>
<accession>A0A5C8EIY9</accession>
<dbReference type="AlphaFoldDB" id="A0A5C8EIY9"/>
<protein>
    <recommendedName>
        <fullName evidence="3">Lipoprotein</fullName>
    </recommendedName>
</protein>
<proteinExistence type="predicted"/>
<gene>
    <name evidence="1" type="ORF">EPJ72_10360</name>
</gene>
<dbReference type="PROSITE" id="PS51257">
    <property type="entry name" value="PROKAR_LIPOPROTEIN"/>
    <property type="match status" value="1"/>
</dbReference>
<evidence type="ECO:0008006" key="3">
    <source>
        <dbReference type="Google" id="ProtNLM"/>
    </source>
</evidence>
<dbReference type="Proteomes" id="UP000323176">
    <property type="component" value="Unassembled WGS sequence"/>
</dbReference>